<evidence type="ECO:0000256" key="5">
    <source>
        <dbReference type="ARBA" id="ARBA00022989"/>
    </source>
</evidence>
<comment type="function">
    <text evidence="7">Part of an energy-coupled inorganic carbon pump.</text>
</comment>
<comment type="subcellular location">
    <subcellularLocation>
        <location evidence="7">Cell membrane</location>
        <topology evidence="7">Multi-pass membrane protein</topology>
    </subcellularLocation>
    <subcellularLocation>
        <location evidence="1">Endomembrane system</location>
        <topology evidence="1">Multi-pass membrane protein</topology>
    </subcellularLocation>
    <subcellularLocation>
        <location evidence="8">Membrane</location>
        <topology evidence="8">Multi-pass membrane protein</topology>
    </subcellularLocation>
</comment>
<feature type="transmembrane region" description="Helical" evidence="7">
    <location>
        <begin position="91"/>
        <end position="109"/>
    </location>
</feature>
<dbReference type="PANTHER" id="PTHR42829:SF1">
    <property type="entry name" value="INORGANIC CARBON TRANSPORTER SUBUNIT DABB-RELATED"/>
    <property type="match status" value="1"/>
</dbReference>
<dbReference type="GO" id="GO:0012505">
    <property type="term" value="C:endomembrane system"/>
    <property type="evidence" value="ECO:0007669"/>
    <property type="project" value="UniProtKB-SubCell"/>
</dbReference>
<proteinExistence type="inferred from homology"/>
<dbReference type="PANTHER" id="PTHR42829">
    <property type="entry name" value="NADH-UBIQUINONE OXIDOREDUCTASE CHAIN 5"/>
    <property type="match status" value="1"/>
</dbReference>
<feature type="transmembrane region" description="Helical" evidence="7">
    <location>
        <begin position="187"/>
        <end position="204"/>
    </location>
</feature>
<evidence type="ECO:0000256" key="1">
    <source>
        <dbReference type="ARBA" id="ARBA00004127"/>
    </source>
</evidence>
<keyword evidence="6 7" id="KW-0472">Membrane</keyword>
<dbReference type="GO" id="GO:0003954">
    <property type="term" value="F:NADH dehydrogenase activity"/>
    <property type="evidence" value="ECO:0007669"/>
    <property type="project" value="TreeGrafter"/>
</dbReference>
<dbReference type="NCBIfam" id="NF006029">
    <property type="entry name" value="PRK08168.1"/>
    <property type="match status" value="1"/>
</dbReference>
<keyword evidence="5 7" id="KW-1133">Transmembrane helix</keyword>
<dbReference type="InterPro" id="IPR046396">
    <property type="entry name" value="Transporter_DabB"/>
</dbReference>
<evidence type="ECO:0000256" key="4">
    <source>
        <dbReference type="ARBA" id="ARBA00022692"/>
    </source>
</evidence>
<feature type="transmembrane region" description="Helical" evidence="7">
    <location>
        <begin position="61"/>
        <end position="79"/>
    </location>
</feature>
<feature type="transmembrane region" description="Helical" evidence="7">
    <location>
        <begin position="406"/>
        <end position="428"/>
    </location>
</feature>
<feature type="transmembrane region" description="Helical" evidence="7">
    <location>
        <begin position="253"/>
        <end position="274"/>
    </location>
</feature>
<keyword evidence="3 7" id="KW-1003">Cell membrane</keyword>
<evidence type="ECO:0000256" key="7">
    <source>
        <dbReference type="HAMAP-Rule" id="MF_00862"/>
    </source>
</evidence>
<dbReference type="GO" id="GO:0015990">
    <property type="term" value="P:electron transport coupled proton transport"/>
    <property type="evidence" value="ECO:0007669"/>
    <property type="project" value="TreeGrafter"/>
</dbReference>
<dbReference type="Pfam" id="PF00361">
    <property type="entry name" value="Proton_antipo_M"/>
    <property type="match status" value="1"/>
</dbReference>
<comment type="caution">
    <text evidence="10">The sequence shown here is derived from an EMBL/GenBank/DDBJ whole genome shotgun (WGS) entry which is preliminary data.</text>
</comment>
<feature type="transmembrane region" description="Helical" evidence="7">
    <location>
        <begin position="6"/>
        <end position="23"/>
    </location>
</feature>
<accession>A0A432YE25</accession>
<evidence type="ECO:0000259" key="9">
    <source>
        <dbReference type="Pfam" id="PF00361"/>
    </source>
</evidence>
<feature type="transmembrane region" description="Helical" evidence="7">
    <location>
        <begin position="115"/>
        <end position="135"/>
    </location>
</feature>
<dbReference type="AlphaFoldDB" id="A0A432YE25"/>
<feature type="transmembrane region" description="Helical" evidence="7">
    <location>
        <begin position="156"/>
        <end position="181"/>
    </location>
</feature>
<evidence type="ECO:0000256" key="2">
    <source>
        <dbReference type="ARBA" id="ARBA00022448"/>
    </source>
</evidence>
<evidence type="ECO:0000256" key="8">
    <source>
        <dbReference type="RuleBase" id="RU000320"/>
    </source>
</evidence>
<keyword evidence="2 7" id="KW-0813">Transport</keyword>
<organism evidence="10 11">
    <name type="scientific">Pseudidiomarina marina</name>
    <dbReference type="NCBI Taxonomy" id="502366"/>
    <lineage>
        <taxon>Bacteria</taxon>
        <taxon>Pseudomonadati</taxon>
        <taxon>Pseudomonadota</taxon>
        <taxon>Gammaproteobacteria</taxon>
        <taxon>Alteromonadales</taxon>
        <taxon>Idiomarinaceae</taxon>
        <taxon>Pseudidiomarina</taxon>
    </lineage>
</organism>
<dbReference type="GO" id="GO:0042773">
    <property type="term" value="P:ATP synthesis coupled electron transport"/>
    <property type="evidence" value="ECO:0007669"/>
    <property type="project" value="InterPro"/>
</dbReference>
<feature type="transmembrane region" description="Helical" evidence="7">
    <location>
        <begin position="348"/>
        <end position="370"/>
    </location>
</feature>
<dbReference type="EMBL" id="PIPZ01000003">
    <property type="protein sequence ID" value="RUO59228.1"/>
    <property type="molecule type" value="Genomic_DNA"/>
</dbReference>
<keyword evidence="11" id="KW-1185">Reference proteome</keyword>
<evidence type="ECO:0000256" key="6">
    <source>
        <dbReference type="ARBA" id="ARBA00023136"/>
    </source>
</evidence>
<dbReference type="InterPro" id="IPR001750">
    <property type="entry name" value="ND/Mrp_TM"/>
</dbReference>
<dbReference type="GO" id="GO:0005886">
    <property type="term" value="C:plasma membrane"/>
    <property type="evidence" value="ECO:0007669"/>
    <property type="project" value="UniProtKB-SubCell"/>
</dbReference>
<sequence>MNHMLETWPFAAVWLIGWLASLVAPPRMLWQVAKLTSLSALLCAVMLVLFSAFSAAPADRVGLVVIALVAVLGWVVTRFAKHYLQGEPNQIMFIQFTLFTLTNVGLIVVSDHLLLMLLGWSLTSVGLHKLLLFYHQRRAAQIVSHKKFIISRLADVLLLLAVTLTYIDVGSLNLAAINAHVAEFSELSIWLELTIVLVALAAILKTAQLPLHGWLIQVMEAPTPISALLHAGVVNLSGFVLLRMAPMLAQSDIAQALLVVVGSLSAALAALVMLTRISIKVRLAWSTCAQMGFMLMEIGLGLYELALLHLVAHSLYKAYAFLSAGEAVEQARLQRLLAPAYSVTRKKLYVLSPLISAAVIGVSFVVWQWVLPQFHVSWVALIILTIGFAPLLWPQRDMTAKLFRLGLLRVLLLTQLYFIWHLLFAAAVPSQGKTHIALVVWVALVFVALFGLQLLVQLYPQHKWSRSLYPWAYNGFYLDERFTLVTFKIWPLPPAQTDASKEIIS</sequence>
<evidence type="ECO:0000313" key="10">
    <source>
        <dbReference type="EMBL" id="RUO59228.1"/>
    </source>
</evidence>
<feature type="transmembrane region" description="Helical" evidence="7">
    <location>
        <begin position="434"/>
        <end position="456"/>
    </location>
</feature>
<feature type="transmembrane region" description="Helical" evidence="7">
    <location>
        <begin position="376"/>
        <end position="394"/>
    </location>
</feature>
<feature type="transmembrane region" description="Helical" evidence="7">
    <location>
        <begin position="35"/>
        <end position="55"/>
    </location>
</feature>
<evidence type="ECO:0000313" key="11">
    <source>
        <dbReference type="Proteomes" id="UP000288127"/>
    </source>
</evidence>
<dbReference type="GO" id="GO:0008137">
    <property type="term" value="F:NADH dehydrogenase (ubiquinone) activity"/>
    <property type="evidence" value="ECO:0007669"/>
    <property type="project" value="InterPro"/>
</dbReference>
<comment type="subunit">
    <text evidence="7">Forms a complex with DabA.</text>
</comment>
<gene>
    <name evidence="7" type="primary">dabB</name>
    <name evidence="10" type="ORF">CWI76_09345</name>
</gene>
<comment type="similarity">
    <text evidence="7">Belongs to the inorganic carbon transporter (TC 9.A.2) DabB family.</text>
</comment>
<feature type="domain" description="NADH:quinone oxidoreductase/Mrp antiporter transmembrane" evidence="9">
    <location>
        <begin position="110"/>
        <end position="334"/>
    </location>
</feature>
<reference evidence="11" key="1">
    <citation type="journal article" date="2018" name="Front. Microbiol.">
        <title>Genome-Based Analysis Reveals the Taxonomy and Diversity of the Family Idiomarinaceae.</title>
        <authorList>
            <person name="Liu Y."/>
            <person name="Lai Q."/>
            <person name="Shao Z."/>
        </authorList>
    </citation>
    <scope>NUCLEOTIDE SEQUENCE [LARGE SCALE GENOMIC DNA]</scope>
    <source>
        <strain evidence="11">PIM1</strain>
    </source>
</reference>
<protein>
    <recommendedName>
        <fullName evidence="7">Probable inorganic carbon transporter subunit DabB</fullName>
    </recommendedName>
</protein>
<keyword evidence="4 7" id="KW-0812">Transmembrane</keyword>
<dbReference type="PRINTS" id="PR01434">
    <property type="entry name" value="NADHDHGNASE5"/>
</dbReference>
<evidence type="ECO:0000256" key="3">
    <source>
        <dbReference type="ARBA" id="ARBA00022475"/>
    </source>
</evidence>
<dbReference type="Proteomes" id="UP000288127">
    <property type="component" value="Unassembled WGS sequence"/>
</dbReference>
<dbReference type="InterPro" id="IPR003945">
    <property type="entry name" value="NU5C-like"/>
</dbReference>
<name>A0A432YE25_9GAMM</name>
<dbReference type="HAMAP" id="MF_00862">
    <property type="entry name" value="DabB"/>
    <property type="match status" value="1"/>
</dbReference>